<evidence type="ECO:0000313" key="2">
    <source>
        <dbReference type="Proteomes" id="UP001501638"/>
    </source>
</evidence>
<evidence type="ECO:0000313" key="1">
    <source>
        <dbReference type="EMBL" id="GAA2421838.1"/>
    </source>
</evidence>
<proteinExistence type="predicted"/>
<keyword evidence="2" id="KW-1185">Reference proteome</keyword>
<name>A0ABP5WAG9_9ACTN</name>
<dbReference type="Proteomes" id="UP001501638">
    <property type="component" value="Unassembled WGS sequence"/>
</dbReference>
<sequence>MARLLAALLAWFLPARGKRRAAPTPAPVHRFTPCVPAYRVAAANPPHLPGEEIALVRPYLIAWERASTAEREAILRRNRRMDAAEVAA</sequence>
<protein>
    <submittedName>
        <fullName evidence="1">Uncharacterized protein</fullName>
    </submittedName>
</protein>
<comment type="caution">
    <text evidence="1">The sequence shown here is derived from an EMBL/GenBank/DDBJ whole genome shotgun (WGS) entry which is preliminary data.</text>
</comment>
<gene>
    <name evidence="1" type="ORF">GCM10010405_00100</name>
</gene>
<dbReference type="EMBL" id="BAAASZ010000002">
    <property type="protein sequence ID" value="GAA2421838.1"/>
    <property type="molecule type" value="Genomic_DNA"/>
</dbReference>
<accession>A0ABP5WAG9</accession>
<organism evidence="1 2">
    <name type="scientific">Streptomyces macrosporus</name>
    <dbReference type="NCBI Taxonomy" id="44032"/>
    <lineage>
        <taxon>Bacteria</taxon>
        <taxon>Bacillati</taxon>
        <taxon>Actinomycetota</taxon>
        <taxon>Actinomycetes</taxon>
        <taxon>Kitasatosporales</taxon>
        <taxon>Streptomycetaceae</taxon>
        <taxon>Streptomyces</taxon>
    </lineage>
</organism>
<reference evidence="2" key="1">
    <citation type="journal article" date="2019" name="Int. J. Syst. Evol. Microbiol.">
        <title>The Global Catalogue of Microorganisms (GCM) 10K type strain sequencing project: providing services to taxonomists for standard genome sequencing and annotation.</title>
        <authorList>
            <consortium name="The Broad Institute Genomics Platform"/>
            <consortium name="The Broad Institute Genome Sequencing Center for Infectious Disease"/>
            <person name="Wu L."/>
            <person name="Ma J."/>
        </authorList>
    </citation>
    <scope>NUCLEOTIDE SEQUENCE [LARGE SCALE GENOMIC DNA]</scope>
    <source>
        <strain evidence="2">JCM 6305</strain>
    </source>
</reference>